<name>A0A8R1IZS2_CAEJA</name>
<accession>A0A8R1IZS2</accession>
<organism evidence="1 2">
    <name type="scientific">Caenorhabditis japonica</name>
    <dbReference type="NCBI Taxonomy" id="281687"/>
    <lineage>
        <taxon>Eukaryota</taxon>
        <taxon>Metazoa</taxon>
        <taxon>Ecdysozoa</taxon>
        <taxon>Nematoda</taxon>
        <taxon>Chromadorea</taxon>
        <taxon>Rhabditida</taxon>
        <taxon>Rhabditina</taxon>
        <taxon>Rhabditomorpha</taxon>
        <taxon>Rhabditoidea</taxon>
        <taxon>Rhabditidae</taxon>
        <taxon>Peloderinae</taxon>
        <taxon>Caenorhabditis</taxon>
    </lineage>
</organism>
<reference evidence="2" key="1">
    <citation type="submission" date="2010-08" db="EMBL/GenBank/DDBJ databases">
        <authorList>
            <consortium name="Caenorhabditis japonica Sequencing Consortium"/>
            <person name="Wilson R.K."/>
        </authorList>
    </citation>
    <scope>NUCLEOTIDE SEQUENCE [LARGE SCALE GENOMIC DNA]</scope>
    <source>
        <strain evidence="2">DF5081</strain>
    </source>
</reference>
<keyword evidence="2" id="KW-1185">Reference proteome</keyword>
<reference evidence="1" key="2">
    <citation type="submission" date="2022-06" db="UniProtKB">
        <authorList>
            <consortium name="EnsemblMetazoa"/>
        </authorList>
    </citation>
    <scope>IDENTIFICATION</scope>
    <source>
        <strain evidence="1">DF5081</strain>
    </source>
</reference>
<dbReference type="Proteomes" id="UP000005237">
    <property type="component" value="Unassembled WGS sequence"/>
</dbReference>
<evidence type="ECO:0000313" key="2">
    <source>
        <dbReference type="Proteomes" id="UP000005237"/>
    </source>
</evidence>
<protein>
    <submittedName>
        <fullName evidence="1">Uncharacterized protein</fullName>
    </submittedName>
</protein>
<evidence type="ECO:0000313" key="1">
    <source>
        <dbReference type="EnsemblMetazoa" id="CJA42368.1"/>
    </source>
</evidence>
<proteinExistence type="predicted"/>
<sequence>MSPRRGNNILDIYLSNTRLVQDVDVADLFSDHNYINITLNIRKCRIRRTEEIKLYKKADYLSMYKLLSHRSNIRTAFIYKIPRIASKYQGLINPRRLQFSQHGSQVLPFANEHQTVLFSRKLDLT</sequence>
<dbReference type="AlphaFoldDB" id="A0A8R1IZS2"/>
<dbReference type="EnsemblMetazoa" id="CJA42368.1">
    <property type="protein sequence ID" value="CJA42368.1"/>
    <property type="gene ID" value="WBGene00218216"/>
</dbReference>